<organism evidence="1 2">
    <name type="scientific">Geodia barretti</name>
    <name type="common">Barrett's horny sponge</name>
    <dbReference type="NCBI Taxonomy" id="519541"/>
    <lineage>
        <taxon>Eukaryota</taxon>
        <taxon>Metazoa</taxon>
        <taxon>Porifera</taxon>
        <taxon>Demospongiae</taxon>
        <taxon>Heteroscleromorpha</taxon>
        <taxon>Tetractinellida</taxon>
        <taxon>Astrophorina</taxon>
        <taxon>Geodiidae</taxon>
        <taxon>Geodia</taxon>
    </lineage>
</organism>
<comment type="caution">
    <text evidence="1">The sequence shown here is derived from an EMBL/GenBank/DDBJ whole genome shotgun (WGS) entry which is preliminary data.</text>
</comment>
<name>A0AA35TI92_GEOBA</name>
<dbReference type="AlphaFoldDB" id="A0AA35TI92"/>
<evidence type="ECO:0000313" key="2">
    <source>
        <dbReference type="Proteomes" id="UP001174909"/>
    </source>
</evidence>
<proteinExistence type="predicted"/>
<dbReference type="EMBL" id="CASHTH010003662">
    <property type="protein sequence ID" value="CAI8047587.1"/>
    <property type="molecule type" value="Genomic_DNA"/>
</dbReference>
<accession>A0AA35TI92</accession>
<dbReference type="Proteomes" id="UP001174909">
    <property type="component" value="Unassembled WGS sequence"/>
</dbReference>
<reference evidence="1" key="1">
    <citation type="submission" date="2023-03" db="EMBL/GenBank/DDBJ databases">
        <authorList>
            <person name="Steffen K."/>
            <person name="Cardenas P."/>
        </authorList>
    </citation>
    <scope>NUCLEOTIDE SEQUENCE</scope>
</reference>
<evidence type="ECO:0000313" key="1">
    <source>
        <dbReference type="EMBL" id="CAI8047587.1"/>
    </source>
</evidence>
<sequence>MNYLVTYRPLVRNGRGKVAIARYGLAPYVDDSCRREPDFEAVFPSITGICRGAKFAPRLSVSDTVVYLTVKGKYPDYRVGHWRLTAVLQVVNRFESHGDAAAWYRERGLEVPRNCMVPGNPPLPMDQTANPHNYSNVRIWDAVYRRRVSKHSVFLACESLFRELHDPPVVTSEMLMEWFGRIPGTQTPPLISDQQYRCLAALAGIE</sequence>
<keyword evidence="2" id="KW-1185">Reference proteome</keyword>
<protein>
    <submittedName>
        <fullName evidence="1">Uncharacterized protein</fullName>
    </submittedName>
</protein>
<gene>
    <name evidence="1" type="ORF">GBAR_LOCUS26304</name>
</gene>